<organism evidence="5 6">
    <name type="scientific">Dimorphilus gyrociliatus</name>
    <dbReference type="NCBI Taxonomy" id="2664684"/>
    <lineage>
        <taxon>Eukaryota</taxon>
        <taxon>Metazoa</taxon>
        <taxon>Spiralia</taxon>
        <taxon>Lophotrochozoa</taxon>
        <taxon>Annelida</taxon>
        <taxon>Polychaeta</taxon>
        <taxon>Polychaeta incertae sedis</taxon>
        <taxon>Dinophilidae</taxon>
        <taxon>Dimorphilus</taxon>
    </lineage>
</organism>
<dbReference type="Pfam" id="PF13499">
    <property type="entry name" value="EF-hand_7"/>
    <property type="match status" value="1"/>
</dbReference>
<keyword evidence="1" id="KW-0677">Repeat</keyword>
<feature type="domain" description="EF-hand" evidence="4">
    <location>
        <begin position="89"/>
        <end position="124"/>
    </location>
</feature>
<name>A0A7I8VX76_9ANNE</name>
<comment type="caution">
    <text evidence="5">The sequence shown here is derived from an EMBL/GenBank/DDBJ whole genome shotgun (WGS) entry which is preliminary data.</text>
</comment>
<dbReference type="GO" id="GO:0005509">
    <property type="term" value="F:calcium ion binding"/>
    <property type="evidence" value="ECO:0007669"/>
    <property type="project" value="InterPro"/>
</dbReference>
<dbReference type="AlphaFoldDB" id="A0A7I8VX76"/>
<feature type="domain" description="EF-hand" evidence="4">
    <location>
        <begin position="53"/>
        <end position="88"/>
    </location>
</feature>
<dbReference type="CDD" id="cd00051">
    <property type="entry name" value="EFh"/>
    <property type="match status" value="1"/>
</dbReference>
<dbReference type="PROSITE" id="PS00018">
    <property type="entry name" value="EF_HAND_1"/>
    <property type="match status" value="2"/>
</dbReference>
<evidence type="ECO:0000259" key="4">
    <source>
        <dbReference type="PROSITE" id="PS50222"/>
    </source>
</evidence>
<evidence type="ECO:0000256" key="1">
    <source>
        <dbReference type="ARBA" id="ARBA00022737"/>
    </source>
</evidence>
<evidence type="ECO:0000256" key="2">
    <source>
        <dbReference type="ARBA" id="ARBA00022837"/>
    </source>
</evidence>
<dbReference type="InterPro" id="IPR002048">
    <property type="entry name" value="EF_hand_dom"/>
</dbReference>
<proteinExistence type="predicted"/>
<reference evidence="5 6" key="1">
    <citation type="submission" date="2020-08" db="EMBL/GenBank/DDBJ databases">
        <authorList>
            <person name="Hejnol A."/>
        </authorList>
    </citation>
    <scope>NUCLEOTIDE SEQUENCE [LARGE SCALE GENOMIC DNA]</scope>
</reference>
<evidence type="ECO:0000256" key="3">
    <source>
        <dbReference type="SAM" id="MobiDB-lite"/>
    </source>
</evidence>
<dbReference type="EMBL" id="CAJFCJ010000012">
    <property type="protein sequence ID" value="CAD5120147.1"/>
    <property type="molecule type" value="Genomic_DNA"/>
</dbReference>
<dbReference type="OrthoDB" id="26525at2759"/>
<dbReference type="Proteomes" id="UP000549394">
    <property type="component" value="Unassembled WGS sequence"/>
</dbReference>
<protein>
    <submittedName>
        <fullName evidence="5">DgyrCDS8723</fullName>
    </submittedName>
</protein>
<feature type="region of interest" description="Disordered" evidence="3">
    <location>
        <begin position="122"/>
        <end position="143"/>
    </location>
</feature>
<dbReference type="Gene3D" id="1.10.238.10">
    <property type="entry name" value="EF-hand"/>
    <property type="match status" value="1"/>
</dbReference>
<dbReference type="InterPro" id="IPR018247">
    <property type="entry name" value="EF_Hand_1_Ca_BS"/>
</dbReference>
<keyword evidence="2" id="KW-0106">Calcium</keyword>
<evidence type="ECO:0000313" key="6">
    <source>
        <dbReference type="Proteomes" id="UP000549394"/>
    </source>
</evidence>
<dbReference type="PANTHER" id="PTHR23050">
    <property type="entry name" value="CALCIUM BINDING PROTEIN"/>
    <property type="match status" value="1"/>
</dbReference>
<dbReference type="PROSITE" id="PS50222">
    <property type="entry name" value="EF_HAND_2"/>
    <property type="match status" value="2"/>
</dbReference>
<dbReference type="FunFam" id="1.10.238.10:FF:000001">
    <property type="entry name" value="Calmodulin 1"/>
    <property type="match status" value="1"/>
</dbReference>
<dbReference type="InterPro" id="IPR011992">
    <property type="entry name" value="EF-hand-dom_pair"/>
</dbReference>
<evidence type="ECO:0000313" key="5">
    <source>
        <dbReference type="EMBL" id="CAD5120147.1"/>
    </source>
</evidence>
<dbReference type="InterPro" id="IPR050145">
    <property type="entry name" value="Centrin_CML-like"/>
</dbReference>
<dbReference type="SUPFAM" id="SSF47473">
    <property type="entry name" value="EF-hand"/>
    <property type="match status" value="1"/>
</dbReference>
<gene>
    <name evidence="5" type="ORF">DGYR_LOCUS8279</name>
</gene>
<accession>A0A7I8VX76</accession>
<keyword evidence="6" id="KW-1185">Reference proteome</keyword>
<sequence>MAKRSVGIGEIQEGRKNTARPILVNIQSNDEIVGEESDDCVEDEGNELFEIDEEEAQIAEAFRAFDHNNDGYLDITDLRRVLLKLGHNLDDEELQEVLDEADSNGDGKIDYYEFKKMMLREDTPIEKEEAEDNLLNNKDDERG</sequence>
<dbReference type="SMART" id="SM00054">
    <property type="entry name" value="EFh"/>
    <property type="match status" value="2"/>
</dbReference>